<evidence type="ECO:0000313" key="1">
    <source>
        <dbReference type="EMBL" id="KAJ7943986.1"/>
    </source>
</evidence>
<dbReference type="KEGG" id="qsa:O6P43_033457"/>
<dbReference type="AlphaFoldDB" id="A0AAD7KQW5"/>
<name>A0AAD7KQW5_QUISA</name>
<organism evidence="1 2">
    <name type="scientific">Quillaja saponaria</name>
    <name type="common">Soap bark tree</name>
    <dbReference type="NCBI Taxonomy" id="32244"/>
    <lineage>
        <taxon>Eukaryota</taxon>
        <taxon>Viridiplantae</taxon>
        <taxon>Streptophyta</taxon>
        <taxon>Embryophyta</taxon>
        <taxon>Tracheophyta</taxon>
        <taxon>Spermatophyta</taxon>
        <taxon>Magnoliopsida</taxon>
        <taxon>eudicotyledons</taxon>
        <taxon>Gunneridae</taxon>
        <taxon>Pentapetalae</taxon>
        <taxon>rosids</taxon>
        <taxon>fabids</taxon>
        <taxon>Fabales</taxon>
        <taxon>Quillajaceae</taxon>
        <taxon>Quillaja</taxon>
    </lineage>
</organism>
<dbReference type="EMBL" id="JARAOO010000014">
    <property type="protein sequence ID" value="KAJ7943986.1"/>
    <property type="molecule type" value="Genomic_DNA"/>
</dbReference>
<evidence type="ECO:0000313" key="2">
    <source>
        <dbReference type="Proteomes" id="UP001163823"/>
    </source>
</evidence>
<gene>
    <name evidence="1" type="ORF">O6P43_033457</name>
</gene>
<sequence>MEKRVDLGGSVSPSVGIGSKYLDLKKSFKFAIHSLLTAFSKEEAFPKFTNAERECLYHLFIQVRTTLDAVEQLVEQQDLDALFQISRGT</sequence>
<reference evidence="1" key="1">
    <citation type="journal article" date="2023" name="Science">
        <title>Elucidation of the pathway for biosynthesis of saponin adjuvants from the soapbark tree.</title>
        <authorList>
            <person name="Reed J."/>
            <person name="Orme A."/>
            <person name="El-Demerdash A."/>
            <person name="Owen C."/>
            <person name="Martin L.B.B."/>
            <person name="Misra R.C."/>
            <person name="Kikuchi S."/>
            <person name="Rejzek M."/>
            <person name="Martin A.C."/>
            <person name="Harkess A."/>
            <person name="Leebens-Mack J."/>
            <person name="Louveau T."/>
            <person name="Stephenson M.J."/>
            <person name="Osbourn A."/>
        </authorList>
    </citation>
    <scope>NUCLEOTIDE SEQUENCE</scope>
    <source>
        <strain evidence="1">S10</strain>
    </source>
</reference>
<keyword evidence="2" id="KW-1185">Reference proteome</keyword>
<comment type="caution">
    <text evidence="1">The sequence shown here is derived from an EMBL/GenBank/DDBJ whole genome shotgun (WGS) entry which is preliminary data.</text>
</comment>
<accession>A0AAD7KQW5</accession>
<dbReference type="Proteomes" id="UP001163823">
    <property type="component" value="Chromosome 14"/>
</dbReference>
<proteinExistence type="predicted"/>
<protein>
    <submittedName>
        <fullName evidence="1">Embryo defective protein</fullName>
    </submittedName>
</protein>